<sequence>MNMRSLALNANIEKLRKVVDERRLLSAIALTVMVGLPAIVALCSTIGVSWYLTGDVSHTELMLRAIPDRMPLIGVAARVGNDINNQGSTPGASMAYVLYPVYLLFLRSTFGVFVSVVFVHLAAIAATIALARRFGGTALGLIMAFALAVMVRALAPRFFLEPWNVWVPVFAFFVFLLLLWGLVLGRRRCLPWAVLVGTHCVQTHVSYVPLVFGSLVLFGAYAWWDARRAGESIRRPIIWSMAIGALMWLPPMIEQLRPGPGNLRRLWDEFGTTHADNVGLRAAVKAMMGELNLAGPFVTGPGKAPYDAPNLIGFLAFVLLCAIGVVVAVRRSDVVVKALQAVMSVVTVIGLIATSRVFGRFYDYVIRWMWAVAVMWFVVSVWSIWRAMTHSNIRVRQRLTGLFCGAFLAVIVWGSVDSVGARPPYQNDSRLVAGLSSQLDGQLLESVDYLLRWHDPAALGGTGFGLLLEMEKQGDHLYVDHWAGAAARPYRVRDELSPGSVDAVLWLVTGEQNIDRFSKRDDAEKLAEFDPRSPSEKIESDGLRTLIEQQMLELEHPEWITLLDSQYGHMQILLFTDIPDDLFAKVARYSEIRVPGAVFEVPVGAPLFP</sequence>
<feature type="transmembrane region" description="Helical" evidence="1">
    <location>
        <begin position="24"/>
        <end position="52"/>
    </location>
</feature>
<feature type="transmembrane region" description="Helical" evidence="1">
    <location>
        <begin position="137"/>
        <end position="155"/>
    </location>
</feature>
<evidence type="ECO:0000313" key="2">
    <source>
        <dbReference type="EMBL" id="CAB4794862.1"/>
    </source>
</evidence>
<feature type="transmembrane region" description="Helical" evidence="1">
    <location>
        <begin position="399"/>
        <end position="416"/>
    </location>
</feature>
<name>A0A6J6XDN3_9ZZZZ</name>
<organism evidence="2">
    <name type="scientific">freshwater metagenome</name>
    <dbReference type="NCBI Taxonomy" id="449393"/>
    <lineage>
        <taxon>unclassified sequences</taxon>
        <taxon>metagenomes</taxon>
        <taxon>ecological metagenomes</taxon>
    </lineage>
</organism>
<feature type="transmembrane region" description="Helical" evidence="1">
    <location>
        <begin position="311"/>
        <end position="329"/>
    </location>
</feature>
<feature type="transmembrane region" description="Helical" evidence="1">
    <location>
        <begin position="341"/>
        <end position="362"/>
    </location>
</feature>
<keyword evidence="1" id="KW-1133">Transmembrane helix</keyword>
<reference evidence="2" key="1">
    <citation type="submission" date="2020-05" db="EMBL/GenBank/DDBJ databases">
        <authorList>
            <person name="Chiriac C."/>
            <person name="Salcher M."/>
            <person name="Ghai R."/>
            <person name="Kavagutti S V."/>
        </authorList>
    </citation>
    <scope>NUCLEOTIDE SEQUENCE</scope>
</reference>
<keyword evidence="1" id="KW-0812">Transmembrane</keyword>
<gene>
    <name evidence="2" type="ORF">UFOPK3004_00285</name>
</gene>
<feature type="transmembrane region" description="Helical" evidence="1">
    <location>
        <begin position="205"/>
        <end position="224"/>
    </location>
</feature>
<proteinExistence type="predicted"/>
<evidence type="ECO:0000256" key="1">
    <source>
        <dbReference type="SAM" id="Phobius"/>
    </source>
</evidence>
<keyword evidence="1" id="KW-0472">Membrane</keyword>
<accession>A0A6J6XDN3</accession>
<protein>
    <submittedName>
        <fullName evidence="2">Unannotated protein</fullName>
    </submittedName>
</protein>
<feature type="transmembrane region" description="Helical" evidence="1">
    <location>
        <begin position="167"/>
        <end position="185"/>
    </location>
</feature>
<dbReference type="EMBL" id="CAFAAL010000013">
    <property type="protein sequence ID" value="CAB4794862.1"/>
    <property type="molecule type" value="Genomic_DNA"/>
</dbReference>
<feature type="transmembrane region" description="Helical" evidence="1">
    <location>
        <begin position="368"/>
        <end position="387"/>
    </location>
</feature>
<dbReference type="AlphaFoldDB" id="A0A6J6XDN3"/>
<feature type="transmembrane region" description="Helical" evidence="1">
    <location>
        <begin position="112"/>
        <end position="131"/>
    </location>
</feature>